<reference evidence="1" key="2">
    <citation type="submission" date="2005-06" db="EMBL/GenBank/DDBJ databases">
        <title>DNA sequences of macaque genes expressed in brain or testis and its evolutionary implications.</title>
        <authorList>
            <consortium name="International consortium for macaque cDNA sequencing and analysis"/>
        </authorList>
    </citation>
    <scope>NUCLEOTIDE SEQUENCE</scope>
</reference>
<protein>
    <submittedName>
        <fullName evidence="1">Testis cDNA clone: QtsA-15984, similar to human golgi autoantigen, golgin subfamily a, 4 (GOLGA4)</fullName>
    </submittedName>
</protein>
<reference evidence="1" key="1">
    <citation type="journal article" date="2005" name="Mol. Biol. Evol.">
        <title>Substitution rate and structural divergence of 5'UTR evolution: comparative analysis between human and cynomolgus monkey cDNAs.</title>
        <authorList>
            <person name="Osada N."/>
            <person name="Hirata M."/>
            <person name="Tanuma R."/>
            <person name="Kusuda J."/>
            <person name="Hida M."/>
            <person name="Suzuki Y."/>
            <person name="Sugano S."/>
            <person name="Gojobori T."/>
            <person name="Shen C.K."/>
            <person name="Wu C.I."/>
            <person name="Hashimoto K."/>
        </authorList>
    </citation>
    <scope>NUCLEOTIDE SEQUENCE</scope>
</reference>
<name>Q4R3M0_MACFA</name>
<accession>Q4R3M0</accession>
<evidence type="ECO:0000313" key="1">
    <source>
        <dbReference type="EMBL" id="BAE02297.1"/>
    </source>
</evidence>
<organism evidence="1">
    <name type="scientific">Macaca fascicularis</name>
    <name type="common">Crab-eating macaque</name>
    <name type="synonym">Cynomolgus monkey</name>
    <dbReference type="NCBI Taxonomy" id="9541"/>
    <lineage>
        <taxon>Eukaryota</taxon>
        <taxon>Metazoa</taxon>
        <taxon>Chordata</taxon>
        <taxon>Craniata</taxon>
        <taxon>Vertebrata</taxon>
        <taxon>Euteleostomi</taxon>
        <taxon>Mammalia</taxon>
        <taxon>Eutheria</taxon>
        <taxon>Euarchontoglires</taxon>
        <taxon>Primates</taxon>
        <taxon>Haplorrhini</taxon>
        <taxon>Catarrhini</taxon>
        <taxon>Cercopithecidae</taxon>
        <taxon>Cercopithecinae</taxon>
        <taxon>Macaca</taxon>
    </lineage>
</organism>
<sequence length="41" mass="5199">MFFSLTRVPHMSRQKHMRNSWPNCSRSCWIWKQKEFFLPNR</sequence>
<proteinExistence type="evidence at transcript level"/>
<dbReference type="AlphaFoldDB" id="Q4R3M0"/>
<dbReference type="EMBL" id="AB179246">
    <property type="protein sequence ID" value="BAE02297.1"/>
    <property type="molecule type" value="mRNA"/>
</dbReference>